<evidence type="ECO:0000256" key="1">
    <source>
        <dbReference type="SAM" id="MobiDB-lite"/>
    </source>
</evidence>
<accession>A0ABW3FXF0</accession>
<keyword evidence="2" id="KW-0472">Membrane</keyword>
<feature type="region of interest" description="Disordered" evidence="1">
    <location>
        <begin position="30"/>
        <end position="67"/>
    </location>
</feature>
<reference evidence="4" key="1">
    <citation type="journal article" date="2019" name="Int. J. Syst. Evol. Microbiol.">
        <title>The Global Catalogue of Microorganisms (GCM) 10K type strain sequencing project: providing services to taxonomists for standard genome sequencing and annotation.</title>
        <authorList>
            <consortium name="The Broad Institute Genomics Platform"/>
            <consortium name="The Broad Institute Genome Sequencing Center for Infectious Disease"/>
            <person name="Wu L."/>
            <person name="Ma J."/>
        </authorList>
    </citation>
    <scope>NUCLEOTIDE SEQUENCE [LARGE SCALE GENOMIC DNA]</scope>
    <source>
        <strain evidence="4">CCUG 56401</strain>
    </source>
</reference>
<protein>
    <submittedName>
        <fullName evidence="3">Uncharacterized protein</fullName>
    </submittedName>
</protein>
<keyword evidence="2" id="KW-1133">Transmembrane helix</keyword>
<keyword evidence="2" id="KW-0812">Transmembrane</keyword>
<evidence type="ECO:0000313" key="4">
    <source>
        <dbReference type="Proteomes" id="UP001597018"/>
    </source>
</evidence>
<keyword evidence="4" id="KW-1185">Reference proteome</keyword>
<evidence type="ECO:0000313" key="3">
    <source>
        <dbReference type="EMBL" id="MFD0922483.1"/>
    </source>
</evidence>
<sequence>MTEVWTVLLIEAAVAFALTAAVVRRVRRDDRGVRSGHRSAPRDGGAPVSCRDRAAGQRWAGNSTTCW</sequence>
<dbReference type="EMBL" id="JBHTIW010000021">
    <property type="protein sequence ID" value="MFD0922483.1"/>
    <property type="molecule type" value="Genomic_DNA"/>
</dbReference>
<dbReference type="RefSeq" id="WP_263251360.1">
    <property type="nucleotide sequence ID" value="NZ_BAABLT010000016.1"/>
</dbReference>
<proteinExistence type="predicted"/>
<dbReference type="Proteomes" id="UP001597018">
    <property type="component" value="Unassembled WGS sequence"/>
</dbReference>
<gene>
    <name evidence="3" type="ORF">ACFQ16_22285</name>
</gene>
<name>A0ABW3FXF0_9PSEU</name>
<comment type="caution">
    <text evidence="3">The sequence shown here is derived from an EMBL/GenBank/DDBJ whole genome shotgun (WGS) entry which is preliminary data.</text>
</comment>
<evidence type="ECO:0000256" key="2">
    <source>
        <dbReference type="SAM" id="Phobius"/>
    </source>
</evidence>
<feature type="transmembrane region" description="Helical" evidence="2">
    <location>
        <begin position="6"/>
        <end position="23"/>
    </location>
</feature>
<organism evidence="3 4">
    <name type="scientific">Saccharopolyspora rosea</name>
    <dbReference type="NCBI Taxonomy" id="524884"/>
    <lineage>
        <taxon>Bacteria</taxon>
        <taxon>Bacillati</taxon>
        <taxon>Actinomycetota</taxon>
        <taxon>Actinomycetes</taxon>
        <taxon>Pseudonocardiales</taxon>
        <taxon>Pseudonocardiaceae</taxon>
        <taxon>Saccharopolyspora</taxon>
    </lineage>
</organism>